<organism evidence="9 10">
    <name type="scientific">Ilex paraguariensis</name>
    <name type="common">yerba mate</name>
    <dbReference type="NCBI Taxonomy" id="185542"/>
    <lineage>
        <taxon>Eukaryota</taxon>
        <taxon>Viridiplantae</taxon>
        <taxon>Streptophyta</taxon>
        <taxon>Embryophyta</taxon>
        <taxon>Tracheophyta</taxon>
        <taxon>Spermatophyta</taxon>
        <taxon>Magnoliopsida</taxon>
        <taxon>eudicotyledons</taxon>
        <taxon>Gunneridae</taxon>
        <taxon>Pentapetalae</taxon>
        <taxon>asterids</taxon>
        <taxon>campanulids</taxon>
        <taxon>Aquifoliales</taxon>
        <taxon>Aquifoliaceae</taxon>
        <taxon>Ilex</taxon>
    </lineage>
</organism>
<comment type="caution">
    <text evidence="9">The sequence shown here is derived from an EMBL/GenBank/DDBJ whole genome shotgun (WGS) entry which is preliminary data.</text>
</comment>
<dbReference type="Pfam" id="PF14379">
    <property type="entry name" value="Myb_CC_LHEQLE"/>
    <property type="match status" value="1"/>
</dbReference>
<accession>A0ABC8RUE8</accession>
<dbReference type="PROSITE" id="PS51294">
    <property type="entry name" value="HTH_MYB"/>
    <property type="match status" value="1"/>
</dbReference>
<dbReference type="InterPro" id="IPR017930">
    <property type="entry name" value="Myb_dom"/>
</dbReference>
<evidence type="ECO:0000256" key="3">
    <source>
        <dbReference type="ARBA" id="ARBA00023015"/>
    </source>
</evidence>
<gene>
    <name evidence="9" type="ORF">ILEXP_LOCUS16415</name>
</gene>
<dbReference type="InterPro" id="IPR046955">
    <property type="entry name" value="PHR1-like"/>
</dbReference>
<dbReference type="InterPro" id="IPR025756">
    <property type="entry name" value="Myb_CC_LHEQLE"/>
</dbReference>
<evidence type="ECO:0000259" key="8">
    <source>
        <dbReference type="PROSITE" id="PS51294"/>
    </source>
</evidence>
<comment type="similarity">
    <text evidence="2">Belongs to the MYB-CC family.</text>
</comment>
<reference evidence="9 10" key="1">
    <citation type="submission" date="2024-02" db="EMBL/GenBank/DDBJ databases">
        <authorList>
            <person name="Vignale AGUSTIN F."/>
            <person name="Sosa J E."/>
            <person name="Modenutti C."/>
        </authorList>
    </citation>
    <scope>NUCLEOTIDE SEQUENCE [LARGE SCALE GENOMIC DNA]</scope>
</reference>
<evidence type="ECO:0000313" key="9">
    <source>
        <dbReference type="EMBL" id="CAK9148477.1"/>
    </source>
</evidence>
<dbReference type="InterPro" id="IPR001005">
    <property type="entry name" value="SANT/Myb"/>
</dbReference>
<comment type="subcellular location">
    <subcellularLocation>
        <location evidence="1">Nucleus</location>
    </subcellularLocation>
</comment>
<dbReference type="NCBIfam" id="TIGR01557">
    <property type="entry name" value="myb_SHAQKYF"/>
    <property type="match status" value="1"/>
</dbReference>
<evidence type="ECO:0000256" key="2">
    <source>
        <dbReference type="ARBA" id="ARBA00006783"/>
    </source>
</evidence>
<dbReference type="InterPro" id="IPR009057">
    <property type="entry name" value="Homeodomain-like_sf"/>
</dbReference>
<name>A0ABC8RUE8_9AQUA</name>
<dbReference type="FunFam" id="1.10.10.60:FF:000002">
    <property type="entry name" value="Myb family transcription factor"/>
    <property type="match status" value="1"/>
</dbReference>
<dbReference type="GO" id="GO:0005634">
    <property type="term" value="C:nucleus"/>
    <property type="evidence" value="ECO:0007669"/>
    <property type="project" value="UniProtKB-SubCell"/>
</dbReference>
<dbReference type="PANTHER" id="PTHR31499">
    <property type="entry name" value="MYB FAMILY TRANSCRIPTION FACTOR PHL11"/>
    <property type="match status" value="1"/>
</dbReference>
<keyword evidence="4" id="KW-0175">Coiled coil</keyword>
<dbReference type="SUPFAM" id="SSF46689">
    <property type="entry name" value="Homeodomain-like"/>
    <property type="match status" value="1"/>
</dbReference>
<sequence>MNTQKISFQERKHVSPRNDHTSENNSHSSQFSQLPGHLGLCFQSPTMEQGSEKQKFWHANSSSTIMSRIGSPASAFYATECHMGFPQYEYQAGNPSDCPQKLKSYDLQIPPCQQSEDGLYTDPPEKAEPNFLCKSVPRFSAKSQVFINQYHSPEKSGKLPCSNLPEKEHIAHLKRKLLDDFDTSVHIDQNYSDSPNLYGSQLAHFGQSAAPYGTVMITSGTVFSSKRRIRWTQELHDRFVECVNCLGGADKATPKAILKLMNSEGLTIFHVKSHLQKYRTEKYMAEFKEGKSEKRACQNNLALIDLNTHTFNFSGSGLQIKEALRLQLDVQRRLREQLELQRNI</sequence>
<feature type="region of interest" description="Disordered" evidence="7">
    <location>
        <begin position="1"/>
        <end position="31"/>
    </location>
</feature>
<keyword evidence="3" id="KW-0805">Transcription regulation</keyword>
<dbReference type="Pfam" id="PF00249">
    <property type="entry name" value="Myb_DNA-binding"/>
    <property type="match status" value="1"/>
</dbReference>
<keyword evidence="6" id="KW-0539">Nucleus</keyword>
<dbReference type="EMBL" id="CAUOFW020001748">
    <property type="protein sequence ID" value="CAK9148477.1"/>
    <property type="molecule type" value="Genomic_DNA"/>
</dbReference>
<evidence type="ECO:0000256" key="4">
    <source>
        <dbReference type="ARBA" id="ARBA00023054"/>
    </source>
</evidence>
<proteinExistence type="inferred from homology"/>
<dbReference type="Proteomes" id="UP001642360">
    <property type="component" value="Unassembled WGS sequence"/>
</dbReference>
<feature type="compositionally biased region" description="Basic and acidic residues" evidence="7">
    <location>
        <begin position="8"/>
        <end position="22"/>
    </location>
</feature>
<evidence type="ECO:0000256" key="5">
    <source>
        <dbReference type="ARBA" id="ARBA00023163"/>
    </source>
</evidence>
<protein>
    <recommendedName>
        <fullName evidence="8">HTH myb-type domain-containing protein</fullName>
    </recommendedName>
</protein>
<evidence type="ECO:0000256" key="7">
    <source>
        <dbReference type="SAM" id="MobiDB-lite"/>
    </source>
</evidence>
<evidence type="ECO:0000256" key="6">
    <source>
        <dbReference type="ARBA" id="ARBA00023242"/>
    </source>
</evidence>
<evidence type="ECO:0000313" key="10">
    <source>
        <dbReference type="Proteomes" id="UP001642360"/>
    </source>
</evidence>
<dbReference type="InterPro" id="IPR006447">
    <property type="entry name" value="Myb_dom_plants"/>
</dbReference>
<feature type="domain" description="HTH myb-type" evidence="8">
    <location>
        <begin position="225"/>
        <end position="283"/>
    </location>
</feature>
<dbReference type="AlphaFoldDB" id="A0ABC8RUE8"/>
<evidence type="ECO:0000256" key="1">
    <source>
        <dbReference type="ARBA" id="ARBA00004123"/>
    </source>
</evidence>
<keyword evidence="5" id="KW-0804">Transcription</keyword>
<dbReference type="PANTHER" id="PTHR31499:SF85">
    <property type="entry name" value="TRANSCRIPTION FACTOR MYB-RELATED FAMILY"/>
    <property type="match status" value="1"/>
</dbReference>
<dbReference type="Gene3D" id="1.10.10.60">
    <property type="entry name" value="Homeodomain-like"/>
    <property type="match status" value="1"/>
</dbReference>
<keyword evidence="10" id="KW-1185">Reference proteome</keyword>